<protein>
    <submittedName>
        <fullName evidence="2">Uncharacterized protein</fullName>
    </submittedName>
</protein>
<evidence type="ECO:0000313" key="3">
    <source>
        <dbReference type="Proteomes" id="UP000076154"/>
    </source>
</evidence>
<organism evidence="2 3">
    <name type="scientific">Hypsizygus marmoreus</name>
    <name type="common">White beech mushroom</name>
    <name type="synonym">Agaricus marmoreus</name>
    <dbReference type="NCBI Taxonomy" id="39966"/>
    <lineage>
        <taxon>Eukaryota</taxon>
        <taxon>Fungi</taxon>
        <taxon>Dikarya</taxon>
        <taxon>Basidiomycota</taxon>
        <taxon>Agaricomycotina</taxon>
        <taxon>Agaricomycetes</taxon>
        <taxon>Agaricomycetidae</taxon>
        <taxon>Agaricales</taxon>
        <taxon>Tricholomatineae</taxon>
        <taxon>Lyophyllaceae</taxon>
        <taxon>Hypsizygus</taxon>
    </lineage>
</organism>
<evidence type="ECO:0000256" key="1">
    <source>
        <dbReference type="SAM" id="MobiDB-lite"/>
    </source>
</evidence>
<feature type="compositionally biased region" description="Basic and acidic residues" evidence="1">
    <location>
        <begin position="144"/>
        <end position="172"/>
    </location>
</feature>
<keyword evidence="3" id="KW-1185">Reference proteome</keyword>
<dbReference type="AlphaFoldDB" id="A0A369JDM4"/>
<feature type="region of interest" description="Disordered" evidence="1">
    <location>
        <begin position="139"/>
        <end position="172"/>
    </location>
</feature>
<sequence length="172" mass="20239">MHLTTLPFFLASTRRYIDPTSNIPTHCDINMLFLQPSFALWLAVCAGTSTSMAASSPVEMTSPTRPGRMVYVRAPSNNLLNARQAAAIEKGASANFESYTPYSKAEAVKMKENFVHSRFRRDWRDDHRWRHRPHHVWHGHNHHHEHEHEHEHEHKHIHEHIHEHTHDHDHHH</sequence>
<reference evidence="2" key="1">
    <citation type="submission" date="2018-04" db="EMBL/GenBank/DDBJ databases">
        <title>Whole genome sequencing of Hypsizygus marmoreus.</title>
        <authorList>
            <person name="Choi I.-G."/>
            <person name="Min B."/>
            <person name="Kim J.-G."/>
            <person name="Kim S."/>
            <person name="Oh Y.-L."/>
            <person name="Kong W.-S."/>
            <person name="Park H."/>
            <person name="Jeong J."/>
            <person name="Song E.-S."/>
        </authorList>
    </citation>
    <scope>NUCLEOTIDE SEQUENCE [LARGE SCALE GENOMIC DNA]</scope>
    <source>
        <strain evidence="2">51987-8</strain>
    </source>
</reference>
<name>A0A369JDM4_HYPMA</name>
<dbReference type="Proteomes" id="UP000076154">
    <property type="component" value="Unassembled WGS sequence"/>
</dbReference>
<gene>
    <name evidence="2" type="ORF">Hypma_000794</name>
</gene>
<evidence type="ECO:0000313" key="2">
    <source>
        <dbReference type="EMBL" id="RDB17813.1"/>
    </source>
</evidence>
<dbReference type="InParanoid" id="A0A369JDM4"/>
<proteinExistence type="predicted"/>
<accession>A0A369JDM4</accession>
<comment type="caution">
    <text evidence="2">The sequence shown here is derived from an EMBL/GenBank/DDBJ whole genome shotgun (WGS) entry which is preliminary data.</text>
</comment>
<dbReference type="EMBL" id="LUEZ02000107">
    <property type="protein sequence ID" value="RDB17813.1"/>
    <property type="molecule type" value="Genomic_DNA"/>
</dbReference>